<reference evidence="1 2" key="1">
    <citation type="journal article" date="2005" name="Nature">
        <title>Initial sequence of the chimpanzee genome and comparison with the human genome.</title>
        <authorList>
            <consortium name="Chimpanzee sequencing and analysis consortium"/>
        </authorList>
    </citation>
    <scope>NUCLEOTIDE SEQUENCE [LARGE SCALE GENOMIC DNA]</scope>
</reference>
<dbReference type="OMA" id="RGFWDPF"/>
<dbReference type="EMBL" id="AACZ04070114">
    <property type="status" value="NOT_ANNOTATED_CDS"/>
    <property type="molecule type" value="Genomic_DNA"/>
</dbReference>
<accession>A0A2I3RGJ2</accession>
<reference evidence="1" key="2">
    <citation type="submission" date="2025-08" db="UniProtKB">
        <authorList>
            <consortium name="Ensembl"/>
        </authorList>
    </citation>
    <scope>IDENTIFICATION</scope>
</reference>
<dbReference type="AlphaFoldDB" id="A0A2I3RGJ2"/>
<dbReference type="Proteomes" id="UP000002277">
    <property type="component" value="Chromosome 17"/>
</dbReference>
<organism evidence="1 2">
    <name type="scientific">Pan troglodytes</name>
    <name type="common">Chimpanzee</name>
    <dbReference type="NCBI Taxonomy" id="9598"/>
    <lineage>
        <taxon>Eukaryota</taxon>
        <taxon>Metazoa</taxon>
        <taxon>Chordata</taxon>
        <taxon>Craniata</taxon>
        <taxon>Vertebrata</taxon>
        <taxon>Euteleostomi</taxon>
        <taxon>Mammalia</taxon>
        <taxon>Eutheria</taxon>
        <taxon>Euarchontoglires</taxon>
        <taxon>Primates</taxon>
        <taxon>Haplorrhini</taxon>
        <taxon>Catarrhini</taxon>
        <taxon>Hominidae</taxon>
        <taxon>Pan</taxon>
    </lineage>
</organism>
<evidence type="ECO:0000313" key="1">
    <source>
        <dbReference type="Ensembl" id="ENSPTRP00000063752.1"/>
    </source>
</evidence>
<protein>
    <submittedName>
        <fullName evidence="1">Uncharacterized protein</fullName>
    </submittedName>
</protein>
<evidence type="ECO:0000313" key="2">
    <source>
        <dbReference type="Proteomes" id="UP000002277"/>
    </source>
</evidence>
<name>A0A2I3RGJ2_PANTR</name>
<reference evidence="1" key="3">
    <citation type="submission" date="2025-09" db="UniProtKB">
        <authorList>
            <consortium name="Ensembl"/>
        </authorList>
    </citation>
    <scope>IDENTIFICATION</scope>
</reference>
<dbReference type="Ensembl" id="ENSPTRT00000091020.1">
    <property type="protein sequence ID" value="ENSPTRP00000063752.1"/>
    <property type="gene ID" value="ENSPTRG00000045647.1"/>
</dbReference>
<dbReference type="Bgee" id="ENSPTRG00000045647">
    <property type="expression patterns" value="Expressed in primary visual cortex and 21 other cell types or tissues"/>
</dbReference>
<sequence length="215" mass="23988">MRVTGTAVGMTVTRKDKGALLLVATHQFDKECCEIFICLFIYFEMEFHSCCPGWSAVVQSRLTATSTSQVQAILLPRPPKYLGLQMGFHHVGQDVQLELGRLMLCEFLIDTGDNCLRFRNFQTTGKTFLVSPIQRQPWNRIPRGFRDPFPCSVRPCGHLLAGGGCFLGSVPRPAWSPGLSPSVKIQRCPVRILPTGQLRNTSISQDIRGSSKRAY</sequence>
<proteinExistence type="predicted"/>
<dbReference type="InParanoid" id="A0A2I3RGJ2"/>
<dbReference type="GeneTree" id="ENSGT01010000222722"/>
<keyword evidence="2" id="KW-1185">Reference proteome</keyword>